<protein>
    <submittedName>
        <fullName evidence="1">Uncharacterized protein</fullName>
    </submittedName>
</protein>
<dbReference type="RefSeq" id="XP_067082178.1">
    <property type="nucleotide sequence ID" value="XM_067226077.1"/>
</dbReference>
<accession>A0A1G4IH37</accession>
<dbReference type="GeneID" id="92377051"/>
<keyword evidence="2" id="KW-1185">Reference proteome</keyword>
<proteinExistence type="predicted"/>
<gene>
    <name evidence="1" type="ORF">TEOVI_000311100</name>
</gene>
<name>A0A1G4IH37_TRYEQ</name>
<organism evidence="1 2">
    <name type="scientific">Trypanosoma equiperdum</name>
    <dbReference type="NCBI Taxonomy" id="5694"/>
    <lineage>
        <taxon>Eukaryota</taxon>
        <taxon>Discoba</taxon>
        <taxon>Euglenozoa</taxon>
        <taxon>Kinetoplastea</taxon>
        <taxon>Metakinetoplastina</taxon>
        <taxon>Trypanosomatida</taxon>
        <taxon>Trypanosomatidae</taxon>
        <taxon>Trypanosoma</taxon>
    </lineage>
</organism>
<evidence type="ECO:0000313" key="2">
    <source>
        <dbReference type="Proteomes" id="UP000195570"/>
    </source>
</evidence>
<dbReference type="Proteomes" id="UP000195570">
    <property type="component" value="Unassembled WGS sequence"/>
</dbReference>
<dbReference type="VEuPathDB" id="TriTrypDB:TEOVI_000311100"/>
<sequence>MEPRTVRAYLEQRVQHQYFDVIPSRWRPLLTRLAKLTQTLQRDGALAVGNNKAAAIRSDFDLANALLEEEHEIYREGLTYLRGRNNGEECANTAALRRFLHGMLSCIAAKEISITHWKNCLTSVSPDTLRVYCHMCVAHPHVQKDDTARICLLYSQPA</sequence>
<comment type="caution">
    <text evidence="1">The sequence shown here is derived from an EMBL/GenBank/DDBJ whole genome shotgun (WGS) entry which is preliminary data.</text>
</comment>
<reference evidence="1" key="1">
    <citation type="submission" date="2016-09" db="EMBL/GenBank/DDBJ databases">
        <authorList>
            <person name="Hebert L."/>
            <person name="Moumen B."/>
        </authorList>
    </citation>
    <scope>NUCLEOTIDE SEQUENCE [LARGE SCALE GENOMIC DNA]</scope>
    <source>
        <strain evidence="1">OVI</strain>
    </source>
</reference>
<dbReference type="AlphaFoldDB" id="A0A1G4IH37"/>
<dbReference type="EMBL" id="CZPT02001655">
    <property type="protein sequence ID" value="SCU71530.1"/>
    <property type="molecule type" value="Genomic_DNA"/>
</dbReference>
<evidence type="ECO:0000313" key="1">
    <source>
        <dbReference type="EMBL" id="SCU71530.1"/>
    </source>
</evidence>